<dbReference type="PROSITE" id="PS50082">
    <property type="entry name" value="WD_REPEATS_2"/>
    <property type="match status" value="1"/>
</dbReference>
<dbReference type="InterPro" id="IPR001680">
    <property type="entry name" value="WD40_rpt"/>
</dbReference>
<dbReference type="InterPro" id="IPR015943">
    <property type="entry name" value="WD40/YVTN_repeat-like_dom_sf"/>
</dbReference>
<dbReference type="Proteomes" id="UP000005222">
    <property type="component" value="Chromosome L"/>
</dbReference>
<evidence type="ECO:0000256" key="3">
    <source>
        <dbReference type="PROSITE-ProRule" id="PRU00221"/>
    </source>
</evidence>
<feature type="compositionally biased region" description="Basic and acidic residues" evidence="4">
    <location>
        <begin position="1"/>
        <end position="14"/>
    </location>
</feature>
<dbReference type="InterPro" id="IPR024977">
    <property type="entry name" value="Apc4-like_WD40_dom"/>
</dbReference>
<dbReference type="InterPro" id="IPR051179">
    <property type="entry name" value="WD_repeat_multifunction"/>
</dbReference>
<dbReference type="OrthoDB" id="10261640at2759"/>
<keyword evidence="2" id="KW-0677">Repeat</keyword>
<dbReference type="InParanoid" id="G8YAW1"/>
<dbReference type="SUPFAM" id="SSF50978">
    <property type="entry name" value="WD40 repeat-like"/>
    <property type="match status" value="1"/>
</dbReference>
<dbReference type="AlphaFoldDB" id="G8YAW1"/>
<dbReference type="EMBL" id="FO082048">
    <property type="protein sequence ID" value="CCE84196.1"/>
    <property type="molecule type" value="Genomic_DNA"/>
</dbReference>
<gene>
    <name evidence="6" type="primary">Piso0_003737</name>
    <name evidence="6" type="ORF">GNLVRS01_PISO0K01462g</name>
    <name evidence="7" type="ORF">GNLVRS01_PISO0L01463g</name>
</gene>
<reference evidence="6" key="1">
    <citation type="submission" date="2011-10" db="EMBL/GenBank/DDBJ databases">
        <authorList>
            <person name="Genoscope - CEA"/>
        </authorList>
    </citation>
    <scope>NUCLEOTIDE SEQUENCE</scope>
</reference>
<dbReference type="Pfam" id="PF00400">
    <property type="entry name" value="WD40"/>
    <property type="match status" value="1"/>
</dbReference>
<accession>G8YAW1</accession>
<protein>
    <submittedName>
        <fullName evidence="6">Piso0_003737 protein</fullName>
    </submittedName>
</protein>
<feature type="domain" description="Anaphase-promoting complex subunit 4-like WD40" evidence="5">
    <location>
        <begin position="272"/>
        <end position="360"/>
    </location>
</feature>
<proteinExistence type="predicted"/>
<feature type="region of interest" description="Disordered" evidence="4">
    <location>
        <begin position="1"/>
        <end position="47"/>
    </location>
</feature>
<dbReference type="Gene3D" id="2.130.10.10">
    <property type="entry name" value="YVTN repeat-like/Quinoprotein amine dehydrogenase"/>
    <property type="match status" value="1"/>
</dbReference>
<evidence type="ECO:0000259" key="5">
    <source>
        <dbReference type="Pfam" id="PF12894"/>
    </source>
</evidence>
<feature type="compositionally biased region" description="Acidic residues" evidence="4">
    <location>
        <begin position="15"/>
        <end position="37"/>
    </location>
</feature>
<dbReference type="PANTHER" id="PTHR19857:SF8">
    <property type="entry name" value="ANGIO-ASSOCIATED MIGRATORY CELL PROTEIN"/>
    <property type="match status" value="1"/>
</dbReference>
<keyword evidence="1 3" id="KW-0853">WD repeat</keyword>
<sequence length="422" mass="46516">MHEENVNENKPEEHLSDEEGYVREDEVEEVLDNDNGEEPSGHDMDLDGLQEGETLEIDMSNNSWTYFDKHQDSIFTVLRHPKLPLVASGGGDNTAYLWTTHSQPPKFVGEIEGHKESVISGGFTADGKYLVTTDMSGLVQVHKASKGGEKWVKFGDLEQVDEVLWVSVHPKYLYFAFGALDGSVWVYQIDEASKSLVQLMSGFSHSLECNGGVFVNWENSDENDMTLLTVSEDGSVASWNCFTGALNFKLSPEDEFKGVESPWVSVASYNHMVAIGGRDGQLAIVNNESGKVVFSTKVLENTEDEAELSIEALAWSNAPSVNLLAVGTVSGDMLLFDTLQWRLRRSIQLEDTITKLAFIDNTPFLIGSSMNGKIYKWDARTTEELFVGVGHNMGILDFCIVEGGKKAVTAGDEGVSLVYSLV</sequence>
<dbReference type="Pfam" id="PF12894">
    <property type="entry name" value="ANAPC4_WD40"/>
    <property type="match status" value="1"/>
</dbReference>
<dbReference type="FunFam" id="2.130.10.10:FF:000630">
    <property type="entry name" value="Ribosome assembly protein SQT1"/>
    <property type="match status" value="1"/>
</dbReference>
<evidence type="ECO:0000313" key="6">
    <source>
        <dbReference type="EMBL" id="CCE83165.1"/>
    </source>
</evidence>
<dbReference type="InterPro" id="IPR036322">
    <property type="entry name" value="WD40_repeat_dom_sf"/>
</dbReference>
<evidence type="ECO:0000313" key="7">
    <source>
        <dbReference type="EMBL" id="CCE84196.1"/>
    </source>
</evidence>
<keyword evidence="8" id="KW-1185">Reference proteome</keyword>
<dbReference type="Proteomes" id="UP000005222">
    <property type="component" value="Chromosome K"/>
</dbReference>
<evidence type="ECO:0000256" key="4">
    <source>
        <dbReference type="SAM" id="MobiDB-lite"/>
    </source>
</evidence>
<dbReference type="FunCoup" id="G8YAW1">
    <property type="interactions" value="1035"/>
</dbReference>
<organism evidence="6 8">
    <name type="scientific">Pichia sorbitophila (strain ATCC MYA-4447 / BCRC 22081 / CBS 7064 / NBRC 10061 / NRRL Y-12695)</name>
    <name type="common">Hybrid yeast</name>
    <dbReference type="NCBI Taxonomy" id="559304"/>
    <lineage>
        <taxon>Eukaryota</taxon>
        <taxon>Fungi</taxon>
        <taxon>Dikarya</taxon>
        <taxon>Ascomycota</taxon>
        <taxon>Saccharomycotina</taxon>
        <taxon>Pichiomycetes</taxon>
        <taxon>Debaryomycetaceae</taxon>
        <taxon>Millerozyma</taxon>
    </lineage>
</organism>
<dbReference type="HOGENOM" id="CLU_000288_57_9_1"/>
<feature type="repeat" description="WD" evidence="3">
    <location>
        <begin position="67"/>
        <end position="98"/>
    </location>
</feature>
<dbReference type="PANTHER" id="PTHR19857">
    <property type="entry name" value="MITOCHONDRIAL DIVISION PROTEIN 1-RELATED"/>
    <property type="match status" value="1"/>
</dbReference>
<dbReference type="SMART" id="SM00320">
    <property type="entry name" value="WD40"/>
    <property type="match status" value="8"/>
</dbReference>
<dbReference type="EMBL" id="FO082049">
    <property type="protein sequence ID" value="CCE83165.1"/>
    <property type="molecule type" value="Genomic_DNA"/>
</dbReference>
<dbReference type="STRING" id="559304.G8YAW1"/>
<evidence type="ECO:0000256" key="2">
    <source>
        <dbReference type="ARBA" id="ARBA00022737"/>
    </source>
</evidence>
<evidence type="ECO:0000313" key="8">
    <source>
        <dbReference type="Proteomes" id="UP000005222"/>
    </source>
</evidence>
<name>G8YAW1_PICSO</name>
<dbReference type="OMA" id="DVHEMVE"/>
<reference evidence="8" key="2">
    <citation type="journal article" date="2012" name="G3 (Bethesda)">
        <title>Pichia sorbitophila, an interspecies yeast hybrid reveals early steps of genome resolution following polyploidization.</title>
        <authorList>
            <person name="Leh Louis V."/>
            <person name="Despons L."/>
            <person name="Friedrich A."/>
            <person name="Martin T."/>
            <person name="Durrens P."/>
            <person name="Casaregola S."/>
            <person name="Neuveglise C."/>
            <person name="Fairhead C."/>
            <person name="Marck C."/>
            <person name="Cruz J.A."/>
            <person name="Straub M.L."/>
            <person name="Kugler V."/>
            <person name="Sacerdot C."/>
            <person name="Uzunov Z."/>
            <person name="Thierry A."/>
            <person name="Weiss S."/>
            <person name="Bleykasten C."/>
            <person name="De Montigny J."/>
            <person name="Jacques N."/>
            <person name="Jung P."/>
            <person name="Lemaire M."/>
            <person name="Mallet S."/>
            <person name="Morel G."/>
            <person name="Richard G.F."/>
            <person name="Sarkar A."/>
            <person name="Savel G."/>
            <person name="Schacherer J."/>
            <person name="Seret M.L."/>
            <person name="Talla E."/>
            <person name="Samson G."/>
            <person name="Jubin C."/>
            <person name="Poulain J."/>
            <person name="Vacherie B."/>
            <person name="Barbe V."/>
            <person name="Pelletier E."/>
            <person name="Sherman D.J."/>
            <person name="Westhof E."/>
            <person name="Weissenbach J."/>
            <person name="Baret P.V."/>
            <person name="Wincker P."/>
            <person name="Gaillardin C."/>
            <person name="Dujon B."/>
            <person name="Souciet J.L."/>
        </authorList>
    </citation>
    <scope>NUCLEOTIDE SEQUENCE [LARGE SCALE GENOMIC DNA]</scope>
    <source>
        <strain evidence="8">ATCC MYA-4447 / BCRC 22081 / CBS 7064 / NBRC 10061 / NRRL Y-12695</strain>
    </source>
</reference>
<evidence type="ECO:0000256" key="1">
    <source>
        <dbReference type="ARBA" id="ARBA00022574"/>
    </source>
</evidence>
<dbReference type="eggNOG" id="KOG0296">
    <property type="taxonomic scope" value="Eukaryota"/>
</dbReference>